<feature type="signal peptide" evidence="1">
    <location>
        <begin position="1"/>
        <end position="22"/>
    </location>
</feature>
<evidence type="ECO:0000313" key="3">
    <source>
        <dbReference type="Proteomes" id="UP000183038"/>
    </source>
</evidence>
<dbReference type="RefSeq" id="WP_074674081.1">
    <property type="nucleotide sequence ID" value="NZ_FNTB01000001.1"/>
</dbReference>
<proteinExistence type="predicted"/>
<dbReference type="Proteomes" id="UP000183038">
    <property type="component" value="Unassembled WGS sequence"/>
</dbReference>
<sequence>MRKLICTAVVFLVLGISFGCKNSTTKPEPNKQLPLVQKMTSPAAMASSLPHIMVNKDVALMSWVETVDDTLTTLKYSELVDGEWQESESILSGTNWFVNWADYPMISENNGSLWSHVLKKSSLGTYSYDIKMNVKPKGETHWNTDLRLHTDGTPTEHGFVSIVPYQNNFFVNWLDGRNTEINELGERGAMTLRGGVVSATGKLIEEYELDDRTCDCCQTTSAITDNGPIVIYRDRSNKEVRDISIVRQVNGEWTAPKVIHEDDWQIKGCPVNGPKVDVLGNNLVVAWFTGAGNKQKVQLVFSSDGGAQFSAPITIVEGRVMGRVDVLWADEETAVVSWMEVNDKTALFKAMAITLSGKTSQQQVITEMVDSRKSGFPQMEIMEETLYFAWTEQEAAVTQVKTAKMQVEALSFN</sequence>
<dbReference type="PROSITE" id="PS51257">
    <property type="entry name" value="PROKAR_LIPOPROTEIN"/>
    <property type="match status" value="1"/>
</dbReference>
<protein>
    <recommendedName>
        <fullName evidence="4">BNR repeat-like domain-containing protein</fullName>
    </recommendedName>
</protein>
<gene>
    <name evidence="2" type="ORF">SAMN05192540_3234</name>
</gene>
<accession>A0A1H4SQ93</accession>
<keyword evidence="1" id="KW-0732">Signal</keyword>
<dbReference type="AlphaFoldDB" id="A0A1H4SQ93"/>
<evidence type="ECO:0000313" key="2">
    <source>
        <dbReference type="EMBL" id="SEC46230.1"/>
    </source>
</evidence>
<dbReference type="SUPFAM" id="SSF50939">
    <property type="entry name" value="Sialidases"/>
    <property type="match status" value="1"/>
</dbReference>
<name>A0A1H4SQ93_9FLAO</name>
<dbReference type="EMBL" id="FNTB01000001">
    <property type="protein sequence ID" value="SEC46230.1"/>
    <property type="molecule type" value="Genomic_DNA"/>
</dbReference>
<reference evidence="2 3" key="1">
    <citation type="submission" date="2016-10" db="EMBL/GenBank/DDBJ databases">
        <authorList>
            <person name="de Groot N.N."/>
        </authorList>
    </citation>
    <scope>NUCLEOTIDE SEQUENCE [LARGE SCALE GENOMIC DNA]</scope>
    <source>
        <strain evidence="2 3">MAR_2009_71</strain>
    </source>
</reference>
<evidence type="ECO:0008006" key="4">
    <source>
        <dbReference type="Google" id="ProtNLM"/>
    </source>
</evidence>
<dbReference type="Gene3D" id="2.120.10.10">
    <property type="match status" value="1"/>
</dbReference>
<dbReference type="InterPro" id="IPR036278">
    <property type="entry name" value="Sialidase_sf"/>
</dbReference>
<organism evidence="2 3">
    <name type="scientific">Maribacter dokdonensis</name>
    <dbReference type="NCBI Taxonomy" id="320912"/>
    <lineage>
        <taxon>Bacteria</taxon>
        <taxon>Pseudomonadati</taxon>
        <taxon>Bacteroidota</taxon>
        <taxon>Flavobacteriia</taxon>
        <taxon>Flavobacteriales</taxon>
        <taxon>Flavobacteriaceae</taxon>
        <taxon>Maribacter</taxon>
    </lineage>
</organism>
<feature type="chain" id="PRO_5010179831" description="BNR repeat-like domain-containing protein" evidence="1">
    <location>
        <begin position="23"/>
        <end position="413"/>
    </location>
</feature>
<evidence type="ECO:0000256" key="1">
    <source>
        <dbReference type="SAM" id="SignalP"/>
    </source>
</evidence>